<dbReference type="AlphaFoldDB" id="A0A3S5FWS0"/>
<evidence type="ECO:0000256" key="1">
    <source>
        <dbReference type="SAM" id="MobiDB-lite"/>
    </source>
</evidence>
<feature type="region of interest" description="Disordered" evidence="1">
    <location>
        <begin position="143"/>
        <end position="174"/>
    </location>
</feature>
<dbReference type="EMBL" id="KX809677">
    <property type="protein sequence ID" value="ARR28439.1"/>
    <property type="molecule type" value="Genomic_DNA"/>
</dbReference>
<geneLocation type="chloroplast" evidence="2"/>
<accession>A0A3S5FWS0</accession>
<name>A0A3S5FWS0_9CHLO</name>
<gene>
    <name evidence="2" type="primary">orf174</name>
</gene>
<sequence>MKHLELSQEKLDVKKYLEEYLAIKKEATLTQISSDLSRETHLHAVTDQTIDSRIDAQVSSQSFEAMEASKTQEVSFAQRQELASMNLETSRSQAMGNLIQEKDYLNQMLDNEILEQQQMVDNIRFEQMSSFSERLQSLGIESQSSNYLPQDESPLRNARPSGEVRSSTCVALPA</sequence>
<reference evidence="2" key="1">
    <citation type="submission" date="2016-08" db="EMBL/GenBank/DDBJ databases">
        <authorList>
            <person name="Wang Bo."/>
            <person name="Zheng Fengrong."/>
            <person name="Wang Xin."/>
            <person name="Du Fei."/>
        </authorList>
    </citation>
    <scope>NUCLEOTIDE SEQUENCE</scope>
</reference>
<proteinExistence type="predicted"/>
<organism evidence="2">
    <name type="scientific">Caulerpa okamurae</name>
    <dbReference type="NCBI Taxonomy" id="118247"/>
    <lineage>
        <taxon>Eukaryota</taxon>
        <taxon>Viridiplantae</taxon>
        <taxon>Chlorophyta</taxon>
        <taxon>core chlorophytes</taxon>
        <taxon>Ulvophyceae</taxon>
        <taxon>TCBD clade</taxon>
        <taxon>Bryopsidales</taxon>
        <taxon>Halimedineae</taxon>
        <taxon>Caulerpaceae</taxon>
        <taxon>Caulerpa</taxon>
    </lineage>
</organism>
<evidence type="ECO:0000313" key="2">
    <source>
        <dbReference type="EMBL" id="ARR28439.1"/>
    </source>
</evidence>
<feature type="compositionally biased region" description="Polar residues" evidence="1">
    <location>
        <begin position="164"/>
        <end position="174"/>
    </location>
</feature>
<protein>
    <submittedName>
        <fullName evidence="2">Uncharacterized protein</fullName>
    </submittedName>
</protein>
<keyword evidence="2" id="KW-0934">Plastid</keyword>
<keyword evidence="2" id="KW-0150">Chloroplast</keyword>